<dbReference type="InterPro" id="IPR000436">
    <property type="entry name" value="Sushi_SCR_CCP_dom"/>
</dbReference>
<reference evidence="7" key="3">
    <citation type="submission" date="2015-06" db="UniProtKB">
        <authorList>
            <consortium name="EnsemblMetazoa"/>
        </authorList>
    </citation>
    <scope>IDENTIFICATION</scope>
</reference>
<evidence type="ECO:0000256" key="2">
    <source>
        <dbReference type="ARBA" id="ARBA00022737"/>
    </source>
</evidence>
<dbReference type="Proteomes" id="UP000014760">
    <property type="component" value="Unassembled WGS sequence"/>
</dbReference>
<name>R7TEZ7_CAPTE</name>
<dbReference type="EMBL" id="AMQN01013368">
    <property type="status" value="NOT_ANNOTATED_CDS"/>
    <property type="molecule type" value="Genomic_DNA"/>
</dbReference>
<evidence type="ECO:0000313" key="7">
    <source>
        <dbReference type="EnsemblMetazoa" id="CapteP155529"/>
    </source>
</evidence>
<dbReference type="PANTHER" id="PTHR45656:SF4">
    <property type="entry name" value="PROTEIN CBR-CLEC-78"/>
    <property type="match status" value="1"/>
</dbReference>
<feature type="domain" description="Sushi" evidence="5">
    <location>
        <begin position="85"/>
        <end position="143"/>
    </location>
</feature>
<protein>
    <recommendedName>
        <fullName evidence="5">Sushi domain-containing protein</fullName>
    </recommendedName>
</protein>
<dbReference type="PROSITE" id="PS50923">
    <property type="entry name" value="SUSHI"/>
    <property type="match status" value="2"/>
</dbReference>
<comment type="caution">
    <text evidence="4">Lacks conserved residue(s) required for the propagation of feature annotation.</text>
</comment>
<reference evidence="8" key="1">
    <citation type="submission" date="2012-12" db="EMBL/GenBank/DDBJ databases">
        <authorList>
            <person name="Hellsten U."/>
            <person name="Grimwood J."/>
            <person name="Chapman J.A."/>
            <person name="Shapiro H."/>
            <person name="Aerts A."/>
            <person name="Otillar R.P."/>
            <person name="Terry A.Y."/>
            <person name="Boore J.L."/>
            <person name="Simakov O."/>
            <person name="Marletaz F."/>
            <person name="Cho S.-J."/>
            <person name="Edsinger-Gonzales E."/>
            <person name="Havlak P."/>
            <person name="Kuo D.-H."/>
            <person name="Larsson T."/>
            <person name="Lv J."/>
            <person name="Arendt D."/>
            <person name="Savage R."/>
            <person name="Osoegawa K."/>
            <person name="de Jong P."/>
            <person name="Lindberg D.R."/>
            <person name="Seaver E.C."/>
            <person name="Weisblat D.A."/>
            <person name="Putnam N.H."/>
            <person name="Grigoriev I.V."/>
            <person name="Rokhsar D.S."/>
        </authorList>
    </citation>
    <scope>NUCLEOTIDE SEQUENCE</scope>
    <source>
        <strain evidence="8">I ESC-2004</strain>
    </source>
</reference>
<dbReference type="OMA" id="PACKIVQ"/>
<organism evidence="6">
    <name type="scientific">Capitella teleta</name>
    <name type="common">Polychaete worm</name>
    <dbReference type="NCBI Taxonomy" id="283909"/>
    <lineage>
        <taxon>Eukaryota</taxon>
        <taxon>Metazoa</taxon>
        <taxon>Spiralia</taxon>
        <taxon>Lophotrochozoa</taxon>
        <taxon>Annelida</taxon>
        <taxon>Polychaeta</taxon>
        <taxon>Sedentaria</taxon>
        <taxon>Scolecida</taxon>
        <taxon>Capitellidae</taxon>
        <taxon>Capitella</taxon>
    </lineage>
</organism>
<feature type="domain" description="Sushi" evidence="5">
    <location>
        <begin position="144"/>
        <end position="206"/>
    </location>
</feature>
<keyword evidence="8" id="KW-1185">Reference proteome</keyword>
<keyword evidence="3 4" id="KW-1015">Disulfide bond</keyword>
<keyword evidence="4" id="KW-0768">Sushi</keyword>
<accession>R7TEZ7</accession>
<evidence type="ECO:0000313" key="6">
    <source>
        <dbReference type="EMBL" id="ELT92308.1"/>
    </source>
</evidence>
<dbReference type="HOGENOM" id="CLU_847965_0_0_1"/>
<reference evidence="6 8" key="2">
    <citation type="journal article" date="2013" name="Nature">
        <title>Insights into bilaterian evolution from three spiralian genomes.</title>
        <authorList>
            <person name="Simakov O."/>
            <person name="Marletaz F."/>
            <person name="Cho S.J."/>
            <person name="Edsinger-Gonzales E."/>
            <person name="Havlak P."/>
            <person name="Hellsten U."/>
            <person name="Kuo D.H."/>
            <person name="Larsson T."/>
            <person name="Lv J."/>
            <person name="Arendt D."/>
            <person name="Savage R."/>
            <person name="Osoegawa K."/>
            <person name="de Jong P."/>
            <person name="Grimwood J."/>
            <person name="Chapman J.A."/>
            <person name="Shapiro H."/>
            <person name="Aerts A."/>
            <person name="Otillar R.P."/>
            <person name="Terry A.Y."/>
            <person name="Boore J.L."/>
            <person name="Grigoriev I.V."/>
            <person name="Lindberg D.R."/>
            <person name="Seaver E.C."/>
            <person name="Weisblat D.A."/>
            <person name="Putnam N.H."/>
            <person name="Rokhsar D.S."/>
        </authorList>
    </citation>
    <scope>NUCLEOTIDE SEQUENCE</scope>
    <source>
        <strain evidence="6 8">I ESC-2004</strain>
    </source>
</reference>
<evidence type="ECO:0000259" key="5">
    <source>
        <dbReference type="PROSITE" id="PS50923"/>
    </source>
</evidence>
<feature type="disulfide bond" evidence="4">
    <location>
        <begin position="114"/>
        <end position="141"/>
    </location>
</feature>
<dbReference type="Pfam" id="PF00084">
    <property type="entry name" value="Sushi"/>
    <property type="match status" value="2"/>
</dbReference>
<dbReference type="EMBL" id="KB310169">
    <property type="protein sequence ID" value="ELT92308.1"/>
    <property type="molecule type" value="Genomic_DNA"/>
</dbReference>
<dbReference type="EnsemblMetazoa" id="CapteT155529">
    <property type="protein sequence ID" value="CapteP155529"/>
    <property type="gene ID" value="CapteG155529"/>
</dbReference>
<dbReference type="STRING" id="283909.R7TEZ7"/>
<dbReference type="InterPro" id="IPR035976">
    <property type="entry name" value="Sushi/SCR/CCP_sf"/>
</dbReference>
<evidence type="ECO:0000256" key="4">
    <source>
        <dbReference type="PROSITE-ProRule" id="PRU00302"/>
    </source>
</evidence>
<evidence type="ECO:0000256" key="3">
    <source>
        <dbReference type="ARBA" id="ARBA00023157"/>
    </source>
</evidence>
<dbReference type="PANTHER" id="PTHR45656">
    <property type="entry name" value="PROTEIN CBR-CLEC-78"/>
    <property type="match status" value="1"/>
</dbReference>
<evidence type="ECO:0000313" key="8">
    <source>
        <dbReference type="Proteomes" id="UP000014760"/>
    </source>
</evidence>
<dbReference type="Gene3D" id="2.10.70.10">
    <property type="entry name" value="Complement Module, domain 1"/>
    <property type="match status" value="2"/>
</dbReference>
<dbReference type="AlphaFoldDB" id="R7TEZ7"/>
<proteinExistence type="predicted"/>
<sequence length="328" mass="35865">MLLAYKTRIFSMNTDSSTPSHDTPHISLSRASTKTTYLEPFFILSTLDYFIEVPKMTRIFVTIVAALLFNGNVSSGIPWPKQPGAVCVFPGTPSNGEAKFTQPLIVGSVVTFRCDEGFTLVGAIDLVCQSSGQWTDSQPECQPLRCANLDPIANGSIIGSRDSYLIGDEVKYTCDDGFIMEGDEIVKCVARESLGSWRGKIPTCQPGLAKLCPKISPPQNGALVCGISEGAMFCSGRCNSGYEFSASVVLFECSSRTQYQWSAEANPCIEELFLGFRLESDVYYLESGCADLSFEQRSEVEKGFEDVVKEERNLVLTDTHLVCGCDLS</sequence>
<dbReference type="OrthoDB" id="7487745at2759"/>
<dbReference type="CDD" id="cd00033">
    <property type="entry name" value="CCP"/>
    <property type="match status" value="2"/>
</dbReference>
<evidence type="ECO:0000256" key="1">
    <source>
        <dbReference type="ARBA" id="ARBA00022729"/>
    </source>
</evidence>
<keyword evidence="1" id="KW-0732">Signal</keyword>
<dbReference type="InterPro" id="IPR051277">
    <property type="entry name" value="SEZ6_CSMD_C4BPB_Regulators"/>
</dbReference>
<keyword evidence="2" id="KW-0677">Repeat</keyword>
<dbReference type="SMART" id="SM00032">
    <property type="entry name" value="CCP"/>
    <property type="match status" value="3"/>
</dbReference>
<gene>
    <name evidence="6" type="ORF">CAPTEDRAFT_155529</name>
</gene>
<dbReference type="SUPFAM" id="SSF57535">
    <property type="entry name" value="Complement control module/SCR domain"/>
    <property type="match status" value="2"/>
</dbReference>